<dbReference type="Gene3D" id="3.40.50.2300">
    <property type="match status" value="1"/>
</dbReference>
<dbReference type="InterPro" id="IPR039420">
    <property type="entry name" value="WalR-like"/>
</dbReference>
<dbReference type="RefSeq" id="WP_205102999.1">
    <property type="nucleotide sequence ID" value="NZ_JACJJC010000010.1"/>
</dbReference>
<evidence type="ECO:0000259" key="3">
    <source>
        <dbReference type="PROSITE" id="PS50043"/>
    </source>
</evidence>
<evidence type="ECO:0000256" key="2">
    <source>
        <dbReference type="PROSITE-ProRule" id="PRU00169"/>
    </source>
</evidence>
<dbReference type="SMART" id="SM00421">
    <property type="entry name" value="HTH_LUXR"/>
    <property type="match status" value="1"/>
</dbReference>
<evidence type="ECO:0000313" key="5">
    <source>
        <dbReference type="EMBL" id="MBM6704329.1"/>
    </source>
</evidence>
<dbReference type="PROSITE" id="PS50043">
    <property type="entry name" value="HTH_LUXR_2"/>
    <property type="match status" value="1"/>
</dbReference>
<keyword evidence="1" id="KW-0238">DNA-binding</keyword>
<dbReference type="InterPro" id="IPR000792">
    <property type="entry name" value="Tscrpt_reg_LuxR_C"/>
</dbReference>
<evidence type="ECO:0000313" key="6">
    <source>
        <dbReference type="Proteomes" id="UP000715095"/>
    </source>
</evidence>
<dbReference type="PANTHER" id="PTHR43214">
    <property type="entry name" value="TWO-COMPONENT RESPONSE REGULATOR"/>
    <property type="match status" value="1"/>
</dbReference>
<evidence type="ECO:0000259" key="4">
    <source>
        <dbReference type="PROSITE" id="PS50110"/>
    </source>
</evidence>
<dbReference type="PRINTS" id="PR00038">
    <property type="entry name" value="HTHLUXR"/>
</dbReference>
<keyword evidence="2" id="KW-0597">Phosphoprotein</keyword>
<dbReference type="CDD" id="cd06170">
    <property type="entry name" value="LuxR_C_like"/>
    <property type="match status" value="1"/>
</dbReference>
<gene>
    <name evidence="5" type="ORF">H6A60_07515</name>
</gene>
<dbReference type="PROSITE" id="PS00622">
    <property type="entry name" value="HTH_LUXR_1"/>
    <property type="match status" value="1"/>
</dbReference>
<comment type="caution">
    <text evidence="5">The sequence shown here is derived from an EMBL/GenBank/DDBJ whole genome shotgun (WGS) entry which is preliminary data.</text>
</comment>
<dbReference type="Pfam" id="PF00196">
    <property type="entry name" value="GerE"/>
    <property type="match status" value="1"/>
</dbReference>
<feature type="domain" description="Response regulatory" evidence="4">
    <location>
        <begin position="10"/>
        <end position="124"/>
    </location>
</feature>
<organism evidence="5 6">
    <name type="scientific">Sutterella massiliensis</name>
    <dbReference type="NCBI Taxonomy" id="1816689"/>
    <lineage>
        <taxon>Bacteria</taxon>
        <taxon>Pseudomonadati</taxon>
        <taxon>Pseudomonadota</taxon>
        <taxon>Betaproteobacteria</taxon>
        <taxon>Burkholderiales</taxon>
        <taxon>Sutterellaceae</taxon>
        <taxon>Sutterella</taxon>
    </lineage>
</organism>
<keyword evidence="6" id="KW-1185">Reference proteome</keyword>
<reference evidence="5 6" key="1">
    <citation type="journal article" date="2021" name="Sci. Rep.">
        <title>The distribution of antibiotic resistance genes in chicken gut microbiota commensals.</title>
        <authorList>
            <person name="Juricova H."/>
            <person name="Matiasovicova J."/>
            <person name="Kubasova T."/>
            <person name="Cejkova D."/>
            <person name="Rychlik I."/>
        </authorList>
    </citation>
    <scope>NUCLEOTIDE SEQUENCE [LARGE SCALE GENOMIC DNA]</scope>
    <source>
        <strain evidence="5 6">An829</strain>
    </source>
</reference>
<name>A0ABS2DSP9_9BURK</name>
<dbReference type="InterPro" id="IPR036388">
    <property type="entry name" value="WH-like_DNA-bd_sf"/>
</dbReference>
<sequence length="217" mass="23413">MNKRIPMRPIVRLVDDDDDYRGSQKLFLEMLGWQVRAYASAADFLAADDALAPGCLILDIRMPEMNGLELQRELVKRGASLPVIFLTGHGDVSTAVHAMKYGAHDFIEKRGDPMELKAAVEKAVAKSLESAKLAAEAAGRLAEFEALTPRERDVVLAAAEGASNKNIAEALGIGIATVKMHRSNAFAKLGVQNALEAYHRLQGLGLFDKKASAGSGR</sequence>
<dbReference type="InterPro" id="IPR001789">
    <property type="entry name" value="Sig_transdc_resp-reg_receiver"/>
</dbReference>
<dbReference type="SMART" id="SM00448">
    <property type="entry name" value="REC"/>
    <property type="match status" value="1"/>
</dbReference>
<feature type="modified residue" description="4-aspartylphosphate" evidence="2">
    <location>
        <position position="59"/>
    </location>
</feature>
<dbReference type="InterPro" id="IPR016032">
    <property type="entry name" value="Sig_transdc_resp-reg_C-effctor"/>
</dbReference>
<dbReference type="Proteomes" id="UP000715095">
    <property type="component" value="Unassembled WGS sequence"/>
</dbReference>
<dbReference type="PANTHER" id="PTHR43214:SF44">
    <property type="entry name" value="TWO-COMPONENT RESPONSE REGULATOR"/>
    <property type="match status" value="1"/>
</dbReference>
<evidence type="ECO:0000256" key="1">
    <source>
        <dbReference type="ARBA" id="ARBA00023125"/>
    </source>
</evidence>
<dbReference type="PROSITE" id="PS50110">
    <property type="entry name" value="RESPONSE_REGULATORY"/>
    <property type="match status" value="1"/>
</dbReference>
<dbReference type="Pfam" id="PF00072">
    <property type="entry name" value="Response_reg"/>
    <property type="match status" value="1"/>
</dbReference>
<dbReference type="EMBL" id="JACJJC010000010">
    <property type="protein sequence ID" value="MBM6704329.1"/>
    <property type="molecule type" value="Genomic_DNA"/>
</dbReference>
<accession>A0ABS2DSP9</accession>
<dbReference type="SUPFAM" id="SSF52172">
    <property type="entry name" value="CheY-like"/>
    <property type="match status" value="1"/>
</dbReference>
<proteinExistence type="predicted"/>
<dbReference type="SUPFAM" id="SSF46894">
    <property type="entry name" value="C-terminal effector domain of the bipartite response regulators"/>
    <property type="match status" value="1"/>
</dbReference>
<feature type="domain" description="HTH luxR-type" evidence="3">
    <location>
        <begin position="140"/>
        <end position="205"/>
    </location>
</feature>
<dbReference type="InterPro" id="IPR011006">
    <property type="entry name" value="CheY-like_superfamily"/>
</dbReference>
<protein>
    <submittedName>
        <fullName evidence="5">Response regulator transcription factor</fullName>
    </submittedName>
</protein>
<dbReference type="Gene3D" id="1.10.10.10">
    <property type="entry name" value="Winged helix-like DNA-binding domain superfamily/Winged helix DNA-binding domain"/>
    <property type="match status" value="1"/>
</dbReference>